<evidence type="ECO:0000313" key="2">
    <source>
        <dbReference type="Proteomes" id="UP000033982"/>
    </source>
</evidence>
<accession>A0A0G1WFW4</accession>
<sequence length="118" mass="13221">MPSSSLPPPPPNKSQFTDEEYAYLKAKVGRLIFLLDASVMPQQVKTAWITLLPEMNLDQIDRLSALLEKEIEVAAEYAKKQPENDELIVKLKAAKERYDSNMAAADQQAMAALQSIEE</sequence>
<protein>
    <submittedName>
        <fullName evidence="1">Uncharacterized protein</fullName>
    </submittedName>
</protein>
<name>A0A0G1WFW4_9BACT</name>
<reference evidence="1 2" key="1">
    <citation type="journal article" date="2015" name="Nature">
        <title>rRNA introns, odd ribosomes, and small enigmatic genomes across a large radiation of phyla.</title>
        <authorList>
            <person name="Brown C.T."/>
            <person name="Hug L.A."/>
            <person name="Thomas B.C."/>
            <person name="Sharon I."/>
            <person name="Castelle C.J."/>
            <person name="Singh A."/>
            <person name="Wilkins M.J."/>
            <person name="Williams K.H."/>
            <person name="Banfield J.F."/>
        </authorList>
    </citation>
    <scope>NUCLEOTIDE SEQUENCE [LARGE SCALE GENOMIC DNA]</scope>
</reference>
<dbReference type="Proteomes" id="UP000033982">
    <property type="component" value="Unassembled WGS sequence"/>
</dbReference>
<organism evidence="1 2">
    <name type="scientific">Candidatus Magasanikbacteria bacterium GW2011_GWA2_50_22</name>
    <dbReference type="NCBI Taxonomy" id="1619043"/>
    <lineage>
        <taxon>Bacteria</taxon>
        <taxon>Candidatus Magasanikiibacteriota</taxon>
    </lineage>
</organism>
<dbReference type="EMBL" id="LCQN01000002">
    <property type="protein sequence ID" value="KKW17530.1"/>
    <property type="molecule type" value="Genomic_DNA"/>
</dbReference>
<evidence type="ECO:0000313" key="1">
    <source>
        <dbReference type="EMBL" id="KKW17530.1"/>
    </source>
</evidence>
<comment type="caution">
    <text evidence="1">The sequence shown here is derived from an EMBL/GenBank/DDBJ whole genome shotgun (WGS) entry which is preliminary data.</text>
</comment>
<gene>
    <name evidence="1" type="ORF">UY58_C0002G0016</name>
</gene>
<proteinExistence type="predicted"/>
<dbReference type="AlphaFoldDB" id="A0A0G1WFW4"/>